<reference evidence="1" key="1">
    <citation type="journal article" date="2020" name="Nature">
        <title>Giant virus diversity and host interactions through global metagenomics.</title>
        <authorList>
            <person name="Schulz F."/>
            <person name="Roux S."/>
            <person name="Paez-Espino D."/>
            <person name="Jungbluth S."/>
            <person name="Walsh D.A."/>
            <person name="Denef V.J."/>
            <person name="McMahon K.D."/>
            <person name="Konstantinidis K.T."/>
            <person name="Eloe-Fadrosh E.A."/>
            <person name="Kyrpides N.C."/>
            <person name="Woyke T."/>
        </authorList>
    </citation>
    <scope>NUCLEOTIDE SEQUENCE</scope>
    <source>
        <strain evidence="1">GVMAG-S-1101164-67</strain>
    </source>
</reference>
<sequence>MVVFIFYFNKYIQKTRIIKLCIYYMSSYDFDINNYSIDDLEKFLKLGNNYNEKAVIEQVHNMHLAITKTMNTSTVKIKTKKMEKELVSFLSEAQKILIERLKKHSMINMGDDHRQIINKHTAPESIMSYMQPMTVFPTNVSQGVLNPLKKRITTYSLCMNTLFRDCTGSVDGNILFVLPYPLKKVVSLKLTSLEFPDTIFMLSNSKKTNRLFIRENNTNLESLIILPEGNYTEHTLPELLQYAINSALGSDDRFRVTIDEISHRITILNTTNTFSMEFSNPATNSILSKNLGWYMGYRCAQYINSNAYQSEGIFNPVPLPYIYFILNDYNISSSTTIMGFFGENYLEKNILAKIPISVNSYQILFDNNSDLISKKREYFGMVDISKFSIRILDQYGDLVYTNQMDFSFTLELEIAYDL</sequence>
<name>A0A6C0JZT7_9ZZZZ</name>
<protein>
    <submittedName>
        <fullName evidence="1">Uncharacterized protein</fullName>
    </submittedName>
</protein>
<dbReference type="EMBL" id="MN740751">
    <property type="protein sequence ID" value="QHU10210.1"/>
    <property type="molecule type" value="Genomic_DNA"/>
</dbReference>
<accession>A0A6C0JZT7</accession>
<organism evidence="1">
    <name type="scientific">viral metagenome</name>
    <dbReference type="NCBI Taxonomy" id="1070528"/>
    <lineage>
        <taxon>unclassified sequences</taxon>
        <taxon>metagenomes</taxon>
        <taxon>organismal metagenomes</taxon>
    </lineage>
</organism>
<evidence type="ECO:0000313" key="1">
    <source>
        <dbReference type="EMBL" id="QHU10210.1"/>
    </source>
</evidence>
<dbReference type="AlphaFoldDB" id="A0A6C0JZT7"/>
<proteinExistence type="predicted"/>